<reference evidence="6 7" key="1">
    <citation type="submission" date="2019-04" db="EMBL/GenBank/DDBJ databases">
        <title>Aspergillus burnettii sp. nov., novel species from soil in southeast Queensland.</title>
        <authorList>
            <person name="Gilchrist C.L.M."/>
            <person name="Pitt J.I."/>
            <person name="Lange L."/>
            <person name="Lacey H.J."/>
            <person name="Vuong D."/>
            <person name="Midgley D.J."/>
            <person name="Greenfield P."/>
            <person name="Bradbury M."/>
            <person name="Lacey E."/>
            <person name="Busk P.K."/>
            <person name="Pilgaard B."/>
            <person name="Chooi Y.H."/>
            <person name="Piggott A.M."/>
        </authorList>
    </citation>
    <scope>NUCLEOTIDE SEQUENCE [LARGE SCALE GENOMIC DNA]</scope>
    <source>
        <strain evidence="6 7">FRR 5400</strain>
    </source>
</reference>
<evidence type="ECO:0000256" key="2">
    <source>
        <dbReference type="ARBA" id="ARBA00010139"/>
    </source>
</evidence>
<comment type="cofactor">
    <cofactor evidence="1">
        <name>FAD</name>
        <dbReference type="ChEBI" id="CHEBI:57692"/>
    </cofactor>
</comment>
<keyword evidence="4" id="KW-0274">FAD</keyword>
<organism evidence="6 7">
    <name type="scientific">Petromyces alliaceus</name>
    <name type="common">Aspergillus alliaceus</name>
    <dbReference type="NCBI Taxonomy" id="209559"/>
    <lineage>
        <taxon>Eukaryota</taxon>
        <taxon>Fungi</taxon>
        <taxon>Dikarya</taxon>
        <taxon>Ascomycota</taxon>
        <taxon>Pezizomycotina</taxon>
        <taxon>Eurotiomycetes</taxon>
        <taxon>Eurotiomycetidae</taxon>
        <taxon>Eurotiales</taxon>
        <taxon>Aspergillaceae</taxon>
        <taxon>Aspergillus</taxon>
        <taxon>Aspergillus subgen. Circumdati</taxon>
    </lineage>
</organism>
<dbReference type="Pfam" id="PF00743">
    <property type="entry name" value="FMO-like"/>
    <property type="match status" value="1"/>
</dbReference>
<dbReference type="PANTHER" id="PTHR42877:SF4">
    <property type="entry name" value="FAD_NAD(P)-BINDING DOMAIN-CONTAINING PROTEIN-RELATED"/>
    <property type="match status" value="1"/>
</dbReference>
<evidence type="ECO:0000256" key="5">
    <source>
        <dbReference type="ARBA" id="ARBA00023002"/>
    </source>
</evidence>
<dbReference type="InterPro" id="IPR036188">
    <property type="entry name" value="FAD/NAD-bd_sf"/>
</dbReference>
<evidence type="ECO:0008006" key="8">
    <source>
        <dbReference type="Google" id="ProtNLM"/>
    </source>
</evidence>
<dbReference type="PANTHER" id="PTHR42877">
    <property type="entry name" value="L-ORNITHINE N(5)-MONOOXYGENASE-RELATED"/>
    <property type="match status" value="1"/>
</dbReference>
<dbReference type="GO" id="GO:0050660">
    <property type="term" value="F:flavin adenine dinucleotide binding"/>
    <property type="evidence" value="ECO:0007669"/>
    <property type="project" value="InterPro"/>
</dbReference>
<sequence length="586" mass="66244">MTGVQTTRPVGNQDYTSSTVTIIGAGLSGLCIAIDILKREQCRNIVILEKGSQVGGTWNDSRYPGCACDVWAALYSFSFEQKTDWSREYPGQEELRDYVIHVAEKYSLYKYIRFNTTVQEARWDDKQLQWKVNVAVSGAKDSQFHETYQITTNFLVSAVGQLNVPSWPSIPGLDDFTGKLMHSARWDWTYDFTGKRVAIIGNGATSVQIVPELAKSVSQLTVYQRTPNWVIPRYDADVSSLQKFLLSYVPPVRWCKRAVMMQLREATHDPIVKSDSALANFMRKMAVDAMKSQLRDKPELWDQLIPNYSPGCKRVIVSDDYFVTLNKKNVDLETRPIQRVTESGIETADGDLREYDLVVVATGFRTVEFMHPIQVYGRNGRPVSDVWKEGATAYYGVTVEDLPNFGMLYGPNTNLGHNSIILMIEAQSRYLSTLIGEVVRAKARGDSLALQPRTDVVSMFNDRIQAELGKSSFADPNCHSWYKLDDGRITNNWPGRVVQYQKEMSQVRWEDYLVEGTGKSRVDSKKTTNIGRIQEELPVRTATLVLGALGVALAMGGYYMNGPSALLSRRRWCIAWDTSIWEDVAR</sequence>
<gene>
    <name evidence="6" type="ORF">ETB97_012798</name>
</gene>
<protein>
    <recommendedName>
        <fullName evidence="8">Flavin-binding monooxygenase</fullName>
    </recommendedName>
</protein>
<evidence type="ECO:0000313" key="6">
    <source>
        <dbReference type="EMBL" id="KAF5861549.1"/>
    </source>
</evidence>
<dbReference type="GO" id="GO:0004499">
    <property type="term" value="F:N,N-dimethylaniline monooxygenase activity"/>
    <property type="evidence" value="ECO:0007669"/>
    <property type="project" value="InterPro"/>
</dbReference>
<keyword evidence="5" id="KW-0560">Oxidoreductase</keyword>
<accession>A0A8H6A5S3</accession>
<dbReference type="SUPFAM" id="SSF51905">
    <property type="entry name" value="FAD/NAD(P)-binding domain"/>
    <property type="match status" value="2"/>
</dbReference>
<name>A0A8H6A5S3_PETAA</name>
<evidence type="ECO:0000256" key="1">
    <source>
        <dbReference type="ARBA" id="ARBA00001974"/>
    </source>
</evidence>
<dbReference type="InterPro" id="IPR020946">
    <property type="entry name" value="Flavin_mOase-like"/>
</dbReference>
<dbReference type="AlphaFoldDB" id="A0A8H6A5S3"/>
<dbReference type="Gene3D" id="3.50.50.60">
    <property type="entry name" value="FAD/NAD(P)-binding domain"/>
    <property type="match status" value="2"/>
</dbReference>
<comment type="caution">
    <text evidence="6">The sequence shown here is derived from an EMBL/GenBank/DDBJ whole genome shotgun (WGS) entry which is preliminary data.</text>
</comment>
<dbReference type="GO" id="GO:0050661">
    <property type="term" value="F:NADP binding"/>
    <property type="evidence" value="ECO:0007669"/>
    <property type="project" value="InterPro"/>
</dbReference>
<evidence type="ECO:0000256" key="4">
    <source>
        <dbReference type="ARBA" id="ARBA00022827"/>
    </source>
</evidence>
<dbReference type="EMBL" id="SPNV01000096">
    <property type="protein sequence ID" value="KAF5861549.1"/>
    <property type="molecule type" value="Genomic_DNA"/>
</dbReference>
<dbReference type="InterPro" id="IPR051209">
    <property type="entry name" value="FAD-bind_Monooxygenase_sf"/>
</dbReference>
<keyword evidence="7" id="KW-1185">Reference proteome</keyword>
<dbReference type="Proteomes" id="UP000541154">
    <property type="component" value="Unassembled WGS sequence"/>
</dbReference>
<evidence type="ECO:0000313" key="7">
    <source>
        <dbReference type="Proteomes" id="UP000541154"/>
    </source>
</evidence>
<proteinExistence type="inferred from homology"/>
<evidence type="ECO:0000256" key="3">
    <source>
        <dbReference type="ARBA" id="ARBA00022630"/>
    </source>
</evidence>
<keyword evidence="3" id="KW-0285">Flavoprotein</keyword>
<comment type="similarity">
    <text evidence="2">Belongs to the FAD-binding monooxygenase family.</text>
</comment>